<feature type="compositionally biased region" description="Basic and acidic residues" evidence="1">
    <location>
        <begin position="2361"/>
        <end position="2377"/>
    </location>
</feature>
<feature type="compositionally biased region" description="Basic and acidic residues" evidence="1">
    <location>
        <begin position="2240"/>
        <end position="2257"/>
    </location>
</feature>
<feature type="compositionally biased region" description="Basic and acidic residues" evidence="1">
    <location>
        <begin position="2682"/>
        <end position="2695"/>
    </location>
</feature>
<feature type="compositionally biased region" description="Basic and acidic residues" evidence="1">
    <location>
        <begin position="1363"/>
        <end position="1387"/>
    </location>
</feature>
<feature type="compositionally biased region" description="Basic and acidic residues" evidence="1">
    <location>
        <begin position="352"/>
        <end position="363"/>
    </location>
</feature>
<feature type="compositionally biased region" description="Basic and acidic residues" evidence="1">
    <location>
        <begin position="30"/>
        <end position="52"/>
    </location>
</feature>
<feature type="compositionally biased region" description="Basic and acidic residues" evidence="1">
    <location>
        <begin position="530"/>
        <end position="552"/>
    </location>
</feature>
<feature type="region of interest" description="Disordered" evidence="1">
    <location>
        <begin position="2184"/>
        <end position="2409"/>
    </location>
</feature>
<keyword evidence="3" id="KW-1185">Reference proteome</keyword>
<feature type="compositionally biased region" description="Basic and acidic residues" evidence="1">
    <location>
        <begin position="1095"/>
        <end position="1118"/>
    </location>
</feature>
<feature type="compositionally biased region" description="Basic and acidic residues" evidence="1">
    <location>
        <begin position="2286"/>
        <end position="2324"/>
    </location>
</feature>
<feature type="compositionally biased region" description="Basic and acidic residues" evidence="1">
    <location>
        <begin position="142"/>
        <end position="152"/>
    </location>
</feature>
<feature type="region of interest" description="Disordered" evidence="1">
    <location>
        <begin position="1406"/>
        <end position="1494"/>
    </location>
</feature>
<feature type="compositionally biased region" description="Polar residues" evidence="1">
    <location>
        <begin position="972"/>
        <end position="984"/>
    </location>
</feature>
<feature type="compositionally biased region" description="Basic and acidic residues" evidence="1">
    <location>
        <begin position="847"/>
        <end position="857"/>
    </location>
</feature>
<feature type="region of interest" description="Disordered" evidence="1">
    <location>
        <begin position="1957"/>
        <end position="1976"/>
    </location>
</feature>
<feature type="compositionally biased region" description="Polar residues" evidence="1">
    <location>
        <begin position="2837"/>
        <end position="2853"/>
    </location>
</feature>
<feature type="compositionally biased region" description="Basic and acidic residues" evidence="1">
    <location>
        <begin position="2878"/>
        <end position="2890"/>
    </location>
</feature>
<feature type="region of interest" description="Disordered" evidence="1">
    <location>
        <begin position="2448"/>
        <end position="2524"/>
    </location>
</feature>
<evidence type="ECO:0000313" key="2">
    <source>
        <dbReference type="EMBL" id="CAI9111475.1"/>
    </source>
</evidence>
<feature type="compositionally biased region" description="Polar residues" evidence="1">
    <location>
        <begin position="931"/>
        <end position="941"/>
    </location>
</feature>
<feature type="compositionally biased region" description="Basic and acidic residues" evidence="1">
    <location>
        <begin position="2218"/>
        <end position="2233"/>
    </location>
</feature>
<feature type="compositionally biased region" description="Basic and acidic residues" evidence="1">
    <location>
        <begin position="2824"/>
        <end position="2836"/>
    </location>
</feature>
<feature type="compositionally biased region" description="Basic and acidic residues" evidence="1">
    <location>
        <begin position="385"/>
        <end position="403"/>
    </location>
</feature>
<feature type="compositionally biased region" description="Low complexity" evidence="1">
    <location>
        <begin position="190"/>
        <end position="204"/>
    </location>
</feature>
<feature type="region of interest" description="Disordered" evidence="1">
    <location>
        <begin position="694"/>
        <end position="875"/>
    </location>
</feature>
<feature type="compositionally biased region" description="Basic and acidic residues" evidence="1">
    <location>
        <begin position="2501"/>
        <end position="2517"/>
    </location>
</feature>
<accession>A0AAV1DXA7</accession>
<proteinExistence type="predicted"/>
<feature type="compositionally biased region" description="Polar residues" evidence="1">
    <location>
        <begin position="2471"/>
        <end position="2480"/>
    </location>
</feature>
<feature type="region of interest" description="Disordered" evidence="1">
    <location>
        <begin position="2784"/>
        <end position="3006"/>
    </location>
</feature>
<feature type="region of interest" description="Disordered" evidence="1">
    <location>
        <begin position="1770"/>
        <end position="1865"/>
    </location>
</feature>
<feature type="compositionally biased region" description="Basic and acidic residues" evidence="1">
    <location>
        <begin position="1532"/>
        <end position="1552"/>
    </location>
</feature>
<feature type="compositionally biased region" description="Polar residues" evidence="1">
    <location>
        <begin position="365"/>
        <end position="383"/>
    </location>
</feature>
<feature type="region of interest" description="Disordered" evidence="1">
    <location>
        <begin position="2627"/>
        <end position="2764"/>
    </location>
</feature>
<feature type="compositionally biased region" description="Basic and acidic residues" evidence="1">
    <location>
        <begin position="1830"/>
        <end position="1840"/>
    </location>
</feature>
<organism evidence="2 3">
    <name type="scientific">Oldenlandia corymbosa var. corymbosa</name>
    <dbReference type="NCBI Taxonomy" id="529605"/>
    <lineage>
        <taxon>Eukaryota</taxon>
        <taxon>Viridiplantae</taxon>
        <taxon>Streptophyta</taxon>
        <taxon>Embryophyta</taxon>
        <taxon>Tracheophyta</taxon>
        <taxon>Spermatophyta</taxon>
        <taxon>Magnoliopsida</taxon>
        <taxon>eudicotyledons</taxon>
        <taxon>Gunneridae</taxon>
        <taxon>Pentapetalae</taxon>
        <taxon>asterids</taxon>
        <taxon>lamiids</taxon>
        <taxon>Gentianales</taxon>
        <taxon>Rubiaceae</taxon>
        <taxon>Rubioideae</taxon>
        <taxon>Spermacoceae</taxon>
        <taxon>Hedyotis-Oldenlandia complex</taxon>
        <taxon>Oldenlandia</taxon>
    </lineage>
</organism>
<feature type="compositionally biased region" description="Basic and acidic residues" evidence="1">
    <location>
        <begin position="88"/>
        <end position="107"/>
    </location>
</feature>
<feature type="compositionally biased region" description="Polar residues" evidence="1">
    <location>
        <begin position="413"/>
        <end position="431"/>
    </location>
</feature>
<feature type="region of interest" description="Disordered" evidence="1">
    <location>
        <begin position="1322"/>
        <end position="1393"/>
    </location>
</feature>
<feature type="region of interest" description="Disordered" evidence="1">
    <location>
        <begin position="2018"/>
        <end position="2078"/>
    </location>
</feature>
<feature type="compositionally biased region" description="Basic and acidic residues" evidence="1">
    <location>
        <begin position="457"/>
        <end position="475"/>
    </location>
</feature>
<dbReference type="Proteomes" id="UP001161247">
    <property type="component" value="Chromosome 6"/>
</dbReference>
<feature type="compositionally biased region" description="Basic and acidic residues" evidence="1">
    <location>
        <begin position="806"/>
        <end position="824"/>
    </location>
</feature>
<feature type="region of interest" description="Disordered" evidence="1">
    <location>
        <begin position="1003"/>
        <end position="1046"/>
    </location>
</feature>
<feature type="compositionally biased region" description="Polar residues" evidence="1">
    <location>
        <begin position="118"/>
        <end position="134"/>
    </location>
</feature>
<feature type="region of interest" description="Disordered" evidence="1">
    <location>
        <begin position="1224"/>
        <end position="1248"/>
    </location>
</feature>
<evidence type="ECO:0000313" key="3">
    <source>
        <dbReference type="Proteomes" id="UP001161247"/>
    </source>
</evidence>
<feature type="compositionally biased region" description="Basic and acidic residues" evidence="1">
    <location>
        <begin position="700"/>
        <end position="714"/>
    </location>
</feature>
<feature type="compositionally biased region" description="Basic and acidic residues" evidence="1">
    <location>
        <begin position="1424"/>
        <end position="1435"/>
    </location>
</feature>
<feature type="compositionally biased region" description="Basic and acidic residues" evidence="1">
    <location>
        <begin position="297"/>
        <end position="330"/>
    </location>
</feature>
<dbReference type="EMBL" id="OX459123">
    <property type="protein sequence ID" value="CAI9111475.1"/>
    <property type="molecule type" value="Genomic_DNA"/>
</dbReference>
<feature type="compositionally biased region" description="Basic and acidic residues" evidence="1">
    <location>
        <begin position="1788"/>
        <end position="1814"/>
    </location>
</feature>
<feature type="compositionally biased region" description="Basic and acidic residues" evidence="1">
    <location>
        <begin position="2661"/>
        <end position="2674"/>
    </location>
</feature>
<feature type="compositionally biased region" description="Basic and acidic residues" evidence="1">
    <location>
        <begin position="1453"/>
        <end position="1463"/>
    </location>
</feature>
<feature type="compositionally biased region" description="Polar residues" evidence="1">
    <location>
        <begin position="2275"/>
        <end position="2285"/>
    </location>
</feature>
<feature type="compositionally biased region" description="Basic and acidic residues" evidence="1">
    <location>
        <begin position="1142"/>
        <end position="1152"/>
    </location>
</feature>
<sequence>MATEVDVPESALIMEKEEVDKACSNGTSRIKIDECPPAEKQHEKSLPDKSQESIDGFKGGHVSIDNEKNNEEELKDSHDTSLSTEGQYSKEDSSPAADTKIDPEKHYSSVTVGDEITESQTISDSTENAFTESHGTLVVAEPKSDTISKDYDSANIGTLKDDSGTTTEESQEPSLEMKQPSNEYDISAMDNVRSSSNDRQSSSSEKPESIGQVNDTENNSLEEVVEAIISETAADNAEEVPELCNQSTAEPEDNYTVNLPVEKALEMSNHRDSLHASVPLEVVASGEDSPTLVSIQEERPKSVHEEVLEAQRTNDDKNTVEEVKDEEKEMPTQNLERGPVETDSAYTAVHDQQNREACLHEASEGGNSSPEEFNQAVSMSNLTLEEEHHGSAENAEKDTKPESIEFEGDGSLQKLQISAQANESSEEQANNFEPPHAENIQAVNSTENQEGVVLPAAKDEVWEKETDAPMPKESEDVKEESDGLAYPTNSVSEASEQHVDDESLGTANKCLLEKPQETLTGKSAGFSSEEVDHEKDVPELELHEKTEPEKESIIILADNGAAEKAETSAENELQDDGADMLVVYEEIQSVEIHNADETVEGSVEIHNADGTVEGSSNEITDEAVIETDVADASLAAAAAASGDSLEKKPSMEILSQEETVQLTESENEGTYTDQHIVYETPDASLATTIDETVLQNQESKTSDFDGGRGGSTKEVEEDYNATERMDSESKGSLSMISDPLEEIFEKSEEPALEETKEDGKNVKPEITRTDGEYVAAPQSLELENQTNTTDDKYTEASDRPSSSPDFSKEAKITDEEHATDEKDASTPIMESSQEASITSDDFSSNDNHSHSCEDSESIRQVSENKSSEEVEVSVSETVLDKAEKIPELGCNQSTVEPAVIHSENLLDEKALDPLHATVPHEVAASGEDSPSPISIQEQPKSVQEEILDAQPTSDNENIIEEVEEEKMRTQHVESSTVETNSDYGVDHIQNNIDELINQAAKDVKSSSEEFNQDIIPSNLTLEEHLGNPENAEEDSKPEPTKEDDEFLQEVQITAQAKESSEKANNLEALDVEDICHVNSNKILEAVIPQTEEEVWEKKEVPMPKEIEETKEAGEELAHRTTLVSEASEERVDDESLDTSEINLHKKPEETVERTSTGFSSEQADHVKSISELESQSQTEPGKESITGPAENRAAEKAETCAEIDSPDHSANVLVDSGEIQSVEYHDADKNVVGSRNETSNVDPECESVEPVVETNVADASTAAAGGMLEEMPPVVIPNQEQTVEVIERENDGKNIDESIVYDTSDASYATIVNETLLQIEETKISDSDDSGGPTNVMGEEDNGTEVMESESNRCLSATDPSDENFHKTKEPTMEVKREDGENVKPEDTSTNGEQLAVYQSVEIENHAIVTEEQTEAIEQSSPEKQMKGRSEEKDAITPTMKANEGDITTSDNSVEKLEEHKAIDQNVAEESGQVSIEEEVADYSPKGESLQKDLNPEAYPGIKMASNTEVITEPDDSTPKEITSYCTAEENEEKKQDQSKEQEDLEVKKPDEITNCADGITKTEEPEMINATEKFLHEEEVAEIADDPVTIAEQVVHNSFPEEEKEEKNVYETNKIDELKPAEEMSEIRNDPSHSTEIRLEGKVTELPHQVSAAEETEDHFQEANAKSFGDGSIDEPKLEFEGPETGFINENVDKAEVEPPHPQDSIVEVIDDNPGVEVKATPITNQQLIQMDSGVTATETCESISNASESTMVDIGLNSNEEIKEEMIVEGPSQVSTEEIPSEEEDTTTRDASETEIDKEMIQEISKTTKSDEQETAEAAEMLNTEMENQGKDIEKSVAEESLTCNPAEEGNDERNANNITKCDLKPTVDPEVKLDEISEITKNASPSIKLEETDVIVATPIDQELEQPCPVLTAEKTMNFALAEGKEEDYVSILSKENDIKSEVCREVAEDEISKTINGESESAKMTDAKQMTSEDKFIISEEPQHLPASDETAKSLQEDVDTKVNDEIVIDELSQQVEPEVGANEMPETAHFGSESTKVEGDNKIFGGPPQFSDPEEISNSNPGKECEERDVNDTTLDKLEQEKVNIEISKVEETDTIEATQSLKDHVDEEPGSPLTVEKTVNYTSAEEQKEGGDITNSTQADEVKSEVLAEVVQSEISKTINNESPVTKMTSEGEAITIEGNHEAPMSEEIVNNSLPEEEGRNVNGTTSTIDELDQKQDAPKEGIEVVERSPQSPNKEEVVNDEPKVEKKEEQNANDGTTLAELQPEVRPNGTTDIINNANERPKPEEFETNDLKSSEETGVNPDEKESTGRLEEHHVSETEPVYEANEDCQRSNDFIEAETNHSVSNLDRSISQELPHDEKEEREVVTEGRDGTSLVDESNMETAKEDDLQDLTEANDNSGTIHVPVGSAIAESDVEVAAVEDLTGTHTKIASQDEEDTIAQKGLTGEKLQPGVELEDASKAGTKPLNSIPQESSLNDDKGNDEIVEEQGKLSTDTSEKKLLEDENEDKKNQNQDQYPSLIVEQDSAMEVHSEPNLLSDITETGDQNDNPNMETEQKDYLTDSKAANMPFESTITTGTDAKIARQDEVMLIPEKCQSGTPQPKIQAMELQDASESVAVAVSSFSQESSFEDEDENKVEEKAKLSEQTSETELNEYEADHKKLHDQDENHSSLMVEQDSQKEVPGEPDLRTKSYTMEMFPGSESEEVRNQVDNSSMEMGQKDDLASIPKSEATDMPFESTMSKSDSGIMTKEDPTTGFDTKVANQHDAENLQIGSKEFEAEDACKAQAEAASSIPQESGFLGDKKEQMVEVSVSSFPITDFKDSNKTKRETESSTQEQIKLAKQASTTKLNEDKNNTHTFQDQSDHQSSLTTDCEPRETAEEKGDPETEEPSVPSLHDLLQKSRNANSKIAEEIKTESTQTMQNEEMKVGTAEGGSLGCDEPKPEEHKDEEVVEEDTKRDAEAETDSGEENVVMVEASRDATDVKVPHKKSHNILSGVGSKVKHSIAKVKKVITGKSSSPKPSSPTK</sequence>
<feature type="region of interest" description="Disordered" evidence="1">
    <location>
        <begin position="964"/>
        <end position="984"/>
    </location>
</feature>
<feature type="region of interest" description="Disordered" evidence="1">
    <location>
        <begin position="2097"/>
        <end position="2147"/>
    </location>
</feature>
<name>A0AAV1DXA7_OLDCO</name>
<protein>
    <submittedName>
        <fullName evidence="2">OLC1v1011703C1</fullName>
    </submittedName>
</protein>
<feature type="compositionally biased region" description="Basic and acidic residues" evidence="1">
    <location>
        <begin position="789"/>
        <end position="798"/>
    </location>
</feature>
<feature type="compositionally biased region" description="Basic and acidic residues" evidence="1">
    <location>
        <begin position="1964"/>
        <end position="1976"/>
    </location>
</feature>
<feature type="compositionally biased region" description="Polar residues" evidence="1">
    <location>
        <begin position="211"/>
        <end position="221"/>
    </location>
</feature>
<feature type="compositionally biased region" description="Basic and acidic residues" evidence="1">
    <location>
        <begin position="2944"/>
        <end position="2966"/>
    </location>
</feature>
<gene>
    <name evidence="2" type="ORF">OLC1_LOCUS18868</name>
</gene>
<feature type="region of interest" description="Disordered" evidence="1">
    <location>
        <begin position="297"/>
        <end position="552"/>
    </location>
</feature>
<feature type="compositionally biased region" description="Basic and acidic residues" evidence="1">
    <location>
        <begin position="2068"/>
        <end position="2078"/>
    </location>
</feature>
<feature type="compositionally biased region" description="Basic and acidic residues" evidence="1">
    <location>
        <begin position="2981"/>
        <end position="2990"/>
    </location>
</feature>
<feature type="compositionally biased region" description="Polar residues" evidence="1">
    <location>
        <begin position="2347"/>
        <end position="2359"/>
    </location>
</feature>
<feature type="compositionally biased region" description="Basic and acidic residues" evidence="1">
    <location>
        <begin position="64"/>
        <end position="79"/>
    </location>
</feature>
<feature type="compositionally biased region" description="Basic and acidic residues" evidence="1">
    <location>
        <begin position="743"/>
        <end position="771"/>
    </location>
</feature>
<feature type="region of interest" description="Disordered" evidence="1">
    <location>
        <begin position="1093"/>
        <end position="1209"/>
    </location>
</feature>
<feature type="region of interest" description="Disordered" evidence="1">
    <location>
        <begin position="18"/>
        <end position="255"/>
    </location>
</feature>
<feature type="region of interest" description="Disordered" evidence="1">
    <location>
        <begin position="1527"/>
        <end position="1552"/>
    </location>
</feature>
<evidence type="ECO:0000256" key="1">
    <source>
        <dbReference type="SAM" id="MobiDB-lite"/>
    </source>
</evidence>
<feature type="region of interest" description="Disordered" evidence="1">
    <location>
        <begin position="921"/>
        <end position="942"/>
    </location>
</feature>
<feature type="compositionally biased region" description="Polar residues" evidence="1">
    <location>
        <begin position="2861"/>
        <end position="2876"/>
    </location>
</feature>
<reference evidence="2" key="1">
    <citation type="submission" date="2023-03" db="EMBL/GenBank/DDBJ databases">
        <authorList>
            <person name="Julca I."/>
        </authorList>
    </citation>
    <scope>NUCLEOTIDE SEQUENCE</scope>
</reference>
<feature type="compositionally biased region" description="Polar residues" evidence="1">
    <location>
        <begin position="828"/>
        <end position="838"/>
    </location>
</feature>